<evidence type="ECO:0000256" key="4">
    <source>
        <dbReference type="SAM" id="Phobius"/>
    </source>
</evidence>
<dbReference type="InterPro" id="IPR041916">
    <property type="entry name" value="Anti_sigma_zinc_sf"/>
</dbReference>
<gene>
    <name evidence="6" type="ORF">SAMN02745138_01275</name>
</gene>
<evidence type="ECO:0000313" key="6">
    <source>
        <dbReference type="EMBL" id="SHK17283.1"/>
    </source>
</evidence>
<organism evidence="6 7">
    <name type="scientific">Anaerotignum lactatifermentans DSM 14214</name>
    <dbReference type="NCBI Taxonomy" id="1121323"/>
    <lineage>
        <taxon>Bacteria</taxon>
        <taxon>Bacillati</taxon>
        <taxon>Bacillota</taxon>
        <taxon>Clostridia</taxon>
        <taxon>Lachnospirales</taxon>
        <taxon>Anaerotignaceae</taxon>
        <taxon>Anaerotignum</taxon>
    </lineage>
</organism>
<dbReference type="EMBL" id="FRAH01000018">
    <property type="protein sequence ID" value="SHK17283.1"/>
    <property type="molecule type" value="Genomic_DNA"/>
</dbReference>
<feature type="region of interest" description="Disordered" evidence="3">
    <location>
        <begin position="178"/>
        <end position="242"/>
    </location>
</feature>
<keyword evidence="4" id="KW-1133">Transmembrane helix</keyword>
<evidence type="ECO:0000313" key="7">
    <source>
        <dbReference type="Proteomes" id="UP000183975"/>
    </source>
</evidence>
<feature type="transmembrane region" description="Helical" evidence="4">
    <location>
        <begin position="109"/>
        <end position="128"/>
    </location>
</feature>
<feature type="compositionally biased region" description="Polar residues" evidence="3">
    <location>
        <begin position="155"/>
        <end position="165"/>
    </location>
</feature>
<dbReference type="AlphaFoldDB" id="A0A1M6QB07"/>
<protein>
    <recommendedName>
        <fullName evidence="2">Anti-sigma-W factor RsiW</fullName>
    </recommendedName>
</protein>
<dbReference type="Proteomes" id="UP000183975">
    <property type="component" value="Unassembled WGS sequence"/>
</dbReference>
<evidence type="ECO:0000256" key="3">
    <source>
        <dbReference type="SAM" id="MobiDB-lite"/>
    </source>
</evidence>
<keyword evidence="6" id="KW-0863">Zinc-finger</keyword>
<dbReference type="InterPro" id="IPR027383">
    <property type="entry name" value="Znf_put"/>
</dbReference>
<dbReference type="RefSeq" id="WP_072850228.1">
    <property type="nucleotide sequence ID" value="NZ_FRAH01000018.1"/>
</dbReference>
<dbReference type="Gene3D" id="1.10.10.1320">
    <property type="entry name" value="Anti-sigma factor, zinc-finger domain"/>
    <property type="match status" value="1"/>
</dbReference>
<feature type="region of interest" description="Disordered" evidence="3">
    <location>
        <begin position="143"/>
        <end position="165"/>
    </location>
</feature>
<evidence type="ECO:0000259" key="5">
    <source>
        <dbReference type="Pfam" id="PF13490"/>
    </source>
</evidence>
<evidence type="ECO:0000256" key="2">
    <source>
        <dbReference type="ARBA" id="ARBA00024438"/>
    </source>
</evidence>
<keyword evidence="4" id="KW-0472">Membrane</keyword>
<accession>A0A1M6QB07</accession>
<feature type="compositionally biased region" description="Polar residues" evidence="3">
    <location>
        <begin position="179"/>
        <end position="197"/>
    </location>
</feature>
<keyword evidence="4" id="KW-0812">Transmembrane</keyword>
<reference evidence="6 7" key="1">
    <citation type="submission" date="2016-11" db="EMBL/GenBank/DDBJ databases">
        <authorList>
            <person name="Jaros S."/>
            <person name="Januszkiewicz K."/>
            <person name="Wedrychowicz H."/>
        </authorList>
    </citation>
    <scope>NUCLEOTIDE SEQUENCE [LARGE SCALE GENOMIC DNA]</scope>
    <source>
        <strain evidence="6 7">DSM 14214</strain>
    </source>
</reference>
<dbReference type="OrthoDB" id="9782842at2"/>
<evidence type="ECO:0000256" key="1">
    <source>
        <dbReference type="ARBA" id="ARBA00024353"/>
    </source>
</evidence>
<keyword evidence="6" id="KW-0862">Zinc</keyword>
<dbReference type="GO" id="GO:0008270">
    <property type="term" value="F:zinc ion binding"/>
    <property type="evidence" value="ECO:0007669"/>
    <property type="project" value="UniProtKB-KW"/>
</dbReference>
<dbReference type="Pfam" id="PF13490">
    <property type="entry name" value="zf-HC2"/>
    <property type="match status" value="1"/>
</dbReference>
<name>A0A1M6QB07_9FIRM</name>
<keyword evidence="7" id="KW-1185">Reference proteome</keyword>
<sequence>MMKCSQYQEKFWDYYDGTLTAEEAAELEKHLESCPECAAEAKMVKQMLESLHTLPEAALPEGYHEELMGKIAKENLAKVSDASIDQTEKQETGKVVPFPQKRRKNWKNFGLVAAAVVLVAAAGGIQGIQQLRAPQEAIIQEAKNTPEASGYGTEETITADNSTADETTETLQDAVVEETTGTVSAEPKQTTVQPKISTTTPKTTTTTETTKPADSEQKAPVQSVQEEAAAPESTTNQPQEEAAEQPLVGAYSMNTMSDDAAGAGTAESSQPVVVRASDMQMPEQVSLQVNDVKEAMDGIRTIITEMELTEKEATESSITVTMKENQKQTFFDELSEIGTLPETEVSESTAETKIDVKVVCVETKK</sequence>
<feature type="compositionally biased region" description="Low complexity" evidence="3">
    <location>
        <begin position="198"/>
        <end position="210"/>
    </location>
</feature>
<feature type="domain" description="Putative zinc-finger" evidence="5">
    <location>
        <begin position="4"/>
        <end position="38"/>
    </location>
</feature>
<proteinExistence type="inferred from homology"/>
<keyword evidence="6" id="KW-0479">Metal-binding</keyword>
<comment type="similarity">
    <text evidence="1">Belongs to the zinc-associated anti-sigma factor (ZAS) superfamily. Anti-sigma-W factor family.</text>
</comment>